<comment type="caution">
    <text evidence="2">The sequence shown here is derived from an EMBL/GenBank/DDBJ whole genome shotgun (WGS) entry which is preliminary data.</text>
</comment>
<evidence type="ECO:0000256" key="1">
    <source>
        <dbReference type="SAM" id="Phobius"/>
    </source>
</evidence>
<feature type="transmembrane region" description="Helical" evidence="1">
    <location>
        <begin position="53"/>
        <end position="74"/>
    </location>
</feature>
<keyword evidence="1" id="KW-1133">Transmembrane helix</keyword>
<sequence>MADVQAHTARLIALFVSCVLYGMLLTTFVPCIRSLLFSASRKFQFKPHHKIKFPIVVATTLMFLVSTFSAVLSMQDVIDAFIDYQGPGGALDFYHITNHGWKHWMPAVDDTIQVILGDALLIYRCYVIYERNWRAIALPAVSWMAMTGLSLTASYHEANLHGAQRLNDATMIPILSATLLLTLTTSITTTCRPDCPAAIYGGRQSTWGDPAAFPDTSWHDLLRNRMIYTLAVIASLGVYLSGSNLEFVASLAIIHIIPLTCNLLLIRVEGIDRPAKGIHMTSPSLRGETKFNPQAAEEV</sequence>
<proteinExistence type="predicted"/>
<accession>A0AAD7DHQ2</accession>
<dbReference type="EMBL" id="JARKIE010000060">
    <property type="protein sequence ID" value="KAJ7691134.1"/>
    <property type="molecule type" value="Genomic_DNA"/>
</dbReference>
<reference evidence="2" key="1">
    <citation type="submission" date="2023-03" db="EMBL/GenBank/DDBJ databases">
        <title>Massive genome expansion in bonnet fungi (Mycena s.s.) driven by repeated elements and novel gene families across ecological guilds.</title>
        <authorList>
            <consortium name="Lawrence Berkeley National Laboratory"/>
            <person name="Harder C.B."/>
            <person name="Miyauchi S."/>
            <person name="Viragh M."/>
            <person name="Kuo A."/>
            <person name="Thoen E."/>
            <person name="Andreopoulos B."/>
            <person name="Lu D."/>
            <person name="Skrede I."/>
            <person name="Drula E."/>
            <person name="Henrissat B."/>
            <person name="Morin E."/>
            <person name="Kohler A."/>
            <person name="Barry K."/>
            <person name="LaButti K."/>
            <person name="Morin E."/>
            <person name="Salamov A."/>
            <person name="Lipzen A."/>
            <person name="Mereny Z."/>
            <person name="Hegedus B."/>
            <person name="Baldrian P."/>
            <person name="Stursova M."/>
            <person name="Weitz H."/>
            <person name="Taylor A."/>
            <person name="Grigoriev I.V."/>
            <person name="Nagy L.G."/>
            <person name="Martin F."/>
            <person name="Kauserud H."/>
        </authorList>
    </citation>
    <scope>NUCLEOTIDE SEQUENCE</scope>
    <source>
        <strain evidence="2">CBHHK067</strain>
    </source>
</reference>
<protein>
    <submittedName>
        <fullName evidence="2">Uncharacterized protein</fullName>
    </submittedName>
</protein>
<keyword evidence="3" id="KW-1185">Reference proteome</keyword>
<keyword evidence="1" id="KW-0812">Transmembrane</keyword>
<feature type="transmembrane region" description="Helical" evidence="1">
    <location>
        <begin position="12"/>
        <end position="32"/>
    </location>
</feature>
<keyword evidence="1" id="KW-0472">Membrane</keyword>
<feature type="transmembrane region" description="Helical" evidence="1">
    <location>
        <begin position="111"/>
        <end position="129"/>
    </location>
</feature>
<name>A0AAD7DHQ2_MYCRO</name>
<organism evidence="2 3">
    <name type="scientific">Mycena rosella</name>
    <name type="common">Pink bonnet</name>
    <name type="synonym">Agaricus rosellus</name>
    <dbReference type="NCBI Taxonomy" id="1033263"/>
    <lineage>
        <taxon>Eukaryota</taxon>
        <taxon>Fungi</taxon>
        <taxon>Dikarya</taxon>
        <taxon>Basidiomycota</taxon>
        <taxon>Agaricomycotina</taxon>
        <taxon>Agaricomycetes</taxon>
        <taxon>Agaricomycetidae</taxon>
        <taxon>Agaricales</taxon>
        <taxon>Marasmiineae</taxon>
        <taxon>Mycenaceae</taxon>
        <taxon>Mycena</taxon>
    </lineage>
</organism>
<feature type="transmembrane region" description="Helical" evidence="1">
    <location>
        <begin position="248"/>
        <end position="266"/>
    </location>
</feature>
<dbReference type="AlphaFoldDB" id="A0AAD7DHQ2"/>
<evidence type="ECO:0000313" key="3">
    <source>
        <dbReference type="Proteomes" id="UP001221757"/>
    </source>
</evidence>
<evidence type="ECO:0000313" key="2">
    <source>
        <dbReference type="EMBL" id="KAJ7691134.1"/>
    </source>
</evidence>
<dbReference type="Proteomes" id="UP001221757">
    <property type="component" value="Unassembled WGS sequence"/>
</dbReference>
<gene>
    <name evidence="2" type="ORF">B0H17DRAFT_1201243</name>
</gene>
<feature type="transmembrane region" description="Helical" evidence="1">
    <location>
        <begin position="226"/>
        <end position="242"/>
    </location>
</feature>